<evidence type="ECO:0000256" key="1">
    <source>
        <dbReference type="ARBA" id="ARBA00005854"/>
    </source>
</evidence>
<dbReference type="SUPFAM" id="SSF51735">
    <property type="entry name" value="NAD(P)-binding Rossmann-fold domains"/>
    <property type="match status" value="1"/>
</dbReference>
<evidence type="ECO:0000259" key="6">
    <source>
        <dbReference type="Pfam" id="PF02826"/>
    </source>
</evidence>
<evidence type="ECO:0000313" key="7">
    <source>
        <dbReference type="EMBL" id="SDL89348.1"/>
    </source>
</evidence>
<dbReference type="InterPro" id="IPR036291">
    <property type="entry name" value="NAD(P)-bd_dom_sf"/>
</dbReference>
<dbReference type="AlphaFoldDB" id="A0A1G9NRX7"/>
<evidence type="ECO:0000256" key="4">
    <source>
        <dbReference type="RuleBase" id="RU003719"/>
    </source>
</evidence>
<name>A0A1G9NRX7_9SPHI</name>
<dbReference type="PROSITE" id="PS00670">
    <property type="entry name" value="D_2_HYDROXYACID_DH_2"/>
    <property type="match status" value="1"/>
</dbReference>
<dbReference type="Pfam" id="PF02826">
    <property type="entry name" value="2-Hacid_dh_C"/>
    <property type="match status" value="1"/>
</dbReference>
<dbReference type="Gene3D" id="3.40.50.720">
    <property type="entry name" value="NAD(P)-binding Rossmann-like Domain"/>
    <property type="match status" value="2"/>
</dbReference>
<keyword evidence="2 4" id="KW-0560">Oxidoreductase</keyword>
<accession>A0A1G9NRX7</accession>
<evidence type="ECO:0000256" key="2">
    <source>
        <dbReference type="ARBA" id="ARBA00023002"/>
    </source>
</evidence>
<keyword evidence="8" id="KW-1185">Reference proteome</keyword>
<proteinExistence type="inferred from homology"/>
<keyword evidence="3" id="KW-0520">NAD</keyword>
<dbReference type="SUPFAM" id="SSF52283">
    <property type="entry name" value="Formate/glycerate dehydrogenase catalytic domain-like"/>
    <property type="match status" value="1"/>
</dbReference>
<evidence type="ECO:0000259" key="5">
    <source>
        <dbReference type="Pfam" id="PF00389"/>
    </source>
</evidence>
<dbReference type="Proteomes" id="UP000199226">
    <property type="component" value="Unassembled WGS sequence"/>
</dbReference>
<dbReference type="PANTHER" id="PTHR42789:SF1">
    <property type="entry name" value="D-ISOMER SPECIFIC 2-HYDROXYACID DEHYDROGENASE FAMILY PROTEIN (AFU_ORTHOLOGUE AFUA_6G10090)"/>
    <property type="match status" value="1"/>
</dbReference>
<evidence type="ECO:0000313" key="8">
    <source>
        <dbReference type="Proteomes" id="UP000199226"/>
    </source>
</evidence>
<dbReference type="EMBL" id="FNHH01000003">
    <property type="protein sequence ID" value="SDL89348.1"/>
    <property type="molecule type" value="Genomic_DNA"/>
</dbReference>
<evidence type="ECO:0000256" key="3">
    <source>
        <dbReference type="ARBA" id="ARBA00023027"/>
    </source>
</evidence>
<dbReference type="OrthoDB" id="9805416at2"/>
<dbReference type="InterPro" id="IPR029753">
    <property type="entry name" value="D-isomer_DH_CS"/>
</dbReference>
<organism evidence="7 8">
    <name type="scientific">Daejeonella rubra</name>
    <dbReference type="NCBI Taxonomy" id="990371"/>
    <lineage>
        <taxon>Bacteria</taxon>
        <taxon>Pseudomonadati</taxon>
        <taxon>Bacteroidota</taxon>
        <taxon>Sphingobacteriia</taxon>
        <taxon>Sphingobacteriales</taxon>
        <taxon>Sphingobacteriaceae</taxon>
        <taxon>Daejeonella</taxon>
    </lineage>
</organism>
<dbReference type="InterPro" id="IPR006139">
    <property type="entry name" value="D-isomer_2_OHA_DH_cat_dom"/>
</dbReference>
<dbReference type="InterPro" id="IPR006140">
    <property type="entry name" value="D-isomer_DH_NAD-bd"/>
</dbReference>
<feature type="domain" description="D-isomer specific 2-hydroxyacid dehydrogenase catalytic" evidence="5">
    <location>
        <begin position="5"/>
        <end position="307"/>
    </location>
</feature>
<dbReference type="Pfam" id="PF00389">
    <property type="entry name" value="2-Hacid_dh"/>
    <property type="match status" value="1"/>
</dbReference>
<protein>
    <submittedName>
        <fullName evidence="7">D-3-phosphoglycerate dehydrogenase</fullName>
    </submittedName>
</protein>
<dbReference type="PANTHER" id="PTHR42789">
    <property type="entry name" value="D-ISOMER SPECIFIC 2-HYDROXYACID DEHYDROGENASE FAMILY PROTEIN (AFU_ORTHOLOGUE AFUA_6G10090)"/>
    <property type="match status" value="1"/>
</dbReference>
<feature type="domain" description="D-isomer specific 2-hydroxyacid dehydrogenase NAD-binding" evidence="6">
    <location>
        <begin position="107"/>
        <end position="286"/>
    </location>
</feature>
<gene>
    <name evidence="7" type="ORF">SAMN05421813_103163</name>
</gene>
<dbReference type="RefSeq" id="WP_090700010.1">
    <property type="nucleotide sequence ID" value="NZ_FNHH01000003.1"/>
</dbReference>
<dbReference type="GO" id="GO:0016616">
    <property type="term" value="F:oxidoreductase activity, acting on the CH-OH group of donors, NAD or NADP as acceptor"/>
    <property type="evidence" value="ECO:0007669"/>
    <property type="project" value="InterPro"/>
</dbReference>
<comment type="similarity">
    <text evidence="1 4">Belongs to the D-isomer specific 2-hydroxyacid dehydrogenase family.</text>
</comment>
<sequence length="311" mass="34985">MNKKILIADHLHPAFKEEVEKMGFECDDRPLISREETILILAEYAGIAIRTKFQIDRELIDAGSNLKVIARAGAGMDNVDEEYARSKGIKCINGPEGNRDAVAEHVIGMLLSLLNNLNIADDEVRHGIWNREGNRGWELKGKTVAIIGYGNTGQMLARKLSGFEVKVIAYDKYKTGFTDAFAQEVSMEQVVKEADILSFHIPLTPETRQLFNDEYLFHFKKRIVLLNASRGEVVNTRAVLNGLRIGKISAAGLDVLEVEKFPALAEQEWFEELKESNKVILSPHVAGWTYESYRKISEVLAQKLKALIPIF</sequence>
<dbReference type="STRING" id="990371.SAMN05421813_103163"/>
<dbReference type="GO" id="GO:0051287">
    <property type="term" value="F:NAD binding"/>
    <property type="evidence" value="ECO:0007669"/>
    <property type="project" value="InterPro"/>
</dbReference>
<reference evidence="8" key="1">
    <citation type="submission" date="2016-10" db="EMBL/GenBank/DDBJ databases">
        <authorList>
            <person name="Varghese N."/>
            <person name="Submissions S."/>
        </authorList>
    </citation>
    <scope>NUCLEOTIDE SEQUENCE [LARGE SCALE GENOMIC DNA]</scope>
    <source>
        <strain evidence="8">DSM 24536</strain>
    </source>
</reference>
<dbReference type="InterPro" id="IPR050857">
    <property type="entry name" value="D-2-hydroxyacid_DH"/>
</dbReference>